<evidence type="ECO:0000313" key="2">
    <source>
        <dbReference type="Proteomes" id="UP000014500"/>
    </source>
</evidence>
<evidence type="ECO:0000313" key="1">
    <source>
        <dbReference type="EnsemblMetazoa" id="SMAR001949-PA"/>
    </source>
</evidence>
<name>T1ILW0_STRMM</name>
<proteinExistence type="predicted"/>
<dbReference type="EMBL" id="JH430902">
    <property type="status" value="NOT_ANNOTATED_CDS"/>
    <property type="molecule type" value="Genomic_DNA"/>
</dbReference>
<dbReference type="Proteomes" id="UP000014500">
    <property type="component" value="Unassembled WGS sequence"/>
</dbReference>
<accession>T1ILW0</accession>
<dbReference type="EnsemblMetazoa" id="SMAR001949-RA">
    <property type="protein sequence ID" value="SMAR001949-PA"/>
    <property type="gene ID" value="SMAR001949"/>
</dbReference>
<protein>
    <submittedName>
        <fullName evidence="1">Uncharacterized protein</fullName>
    </submittedName>
</protein>
<dbReference type="HOGENOM" id="CLU_2779084_0_0_1"/>
<organism evidence="1 2">
    <name type="scientific">Strigamia maritima</name>
    <name type="common">European centipede</name>
    <name type="synonym">Geophilus maritimus</name>
    <dbReference type="NCBI Taxonomy" id="126957"/>
    <lineage>
        <taxon>Eukaryota</taxon>
        <taxon>Metazoa</taxon>
        <taxon>Ecdysozoa</taxon>
        <taxon>Arthropoda</taxon>
        <taxon>Myriapoda</taxon>
        <taxon>Chilopoda</taxon>
        <taxon>Pleurostigmophora</taxon>
        <taxon>Geophilomorpha</taxon>
        <taxon>Linotaeniidae</taxon>
        <taxon>Strigamia</taxon>
    </lineage>
</organism>
<dbReference type="AlphaFoldDB" id="T1ILW0"/>
<sequence>MKPKIDNMNRHYLNMARPNVGLDYGVEHLKKRSVIECPRSPKCRLFGLVNTELVQSQLYGMLAGQLDKE</sequence>
<reference evidence="2" key="1">
    <citation type="submission" date="2011-05" db="EMBL/GenBank/DDBJ databases">
        <authorList>
            <person name="Richards S.R."/>
            <person name="Qu J."/>
            <person name="Jiang H."/>
            <person name="Jhangiani S.N."/>
            <person name="Agravi P."/>
            <person name="Goodspeed R."/>
            <person name="Gross S."/>
            <person name="Mandapat C."/>
            <person name="Jackson L."/>
            <person name="Mathew T."/>
            <person name="Pu L."/>
            <person name="Thornton R."/>
            <person name="Saada N."/>
            <person name="Wilczek-Boney K.B."/>
            <person name="Lee S."/>
            <person name="Kovar C."/>
            <person name="Wu Y."/>
            <person name="Scherer S.E."/>
            <person name="Worley K.C."/>
            <person name="Muzny D.M."/>
            <person name="Gibbs R."/>
        </authorList>
    </citation>
    <scope>NUCLEOTIDE SEQUENCE</scope>
    <source>
        <strain evidence="2">Brora</strain>
    </source>
</reference>
<reference evidence="1" key="2">
    <citation type="submission" date="2015-02" db="UniProtKB">
        <authorList>
            <consortium name="EnsemblMetazoa"/>
        </authorList>
    </citation>
    <scope>IDENTIFICATION</scope>
</reference>
<keyword evidence="2" id="KW-1185">Reference proteome</keyword>